<dbReference type="InterPro" id="IPR006145">
    <property type="entry name" value="PsdUridine_synth_RsuA/RluA"/>
</dbReference>
<dbReference type="GO" id="GO:0000455">
    <property type="term" value="P:enzyme-directed rRNA pseudouridine synthesis"/>
    <property type="evidence" value="ECO:0007669"/>
    <property type="project" value="TreeGrafter"/>
</dbReference>
<name>A0A7X9FRU6_9DELT</name>
<dbReference type="Pfam" id="PF00849">
    <property type="entry name" value="PseudoU_synth_2"/>
    <property type="match status" value="1"/>
</dbReference>
<comment type="similarity">
    <text evidence="1">Belongs to the pseudouridine synthase RluA family.</text>
</comment>
<dbReference type="Proteomes" id="UP000524246">
    <property type="component" value="Unassembled WGS sequence"/>
</dbReference>
<dbReference type="CDD" id="cd02869">
    <property type="entry name" value="PseudoU_synth_RluA_like"/>
    <property type="match status" value="1"/>
</dbReference>
<dbReference type="GO" id="GO:0003723">
    <property type="term" value="F:RNA binding"/>
    <property type="evidence" value="ECO:0007669"/>
    <property type="project" value="InterPro"/>
</dbReference>
<feature type="domain" description="Pseudouridine synthase RsuA/RluA-like" evidence="2">
    <location>
        <begin position="104"/>
        <end position="260"/>
    </location>
</feature>
<reference evidence="3 4" key="1">
    <citation type="journal article" date="2020" name="Biotechnol. Biofuels">
        <title>New insights from the biogas microbiome by comprehensive genome-resolved metagenomics of nearly 1600 species originating from multiple anaerobic digesters.</title>
        <authorList>
            <person name="Campanaro S."/>
            <person name="Treu L."/>
            <person name="Rodriguez-R L.M."/>
            <person name="Kovalovszki A."/>
            <person name="Ziels R.M."/>
            <person name="Maus I."/>
            <person name="Zhu X."/>
            <person name="Kougias P.G."/>
            <person name="Basile A."/>
            <person name="Luo G."/>
            <person name="Schluter A."/>
            <person name="Konstantinidis K.T."/>
            <person name="Angelidaki I."/>
        </authorList>
    </citation>
    <scope>NUCLEOTIDE SEQUENCE [LARGE SCALE GENOMIC DNA]</scope>
    <source>
        <strain evidence="3">AS27yjCOA_65</strain>
    </source>
</reference>
<dbReference type="SUPFAM" id="SSF55120">
    <property type="entry name" value="Pseudouridine synthase"/>
    <property type="match status" value="1"/>
</dbReference>
<feature type="non-terminal residue" evidence="3">
    <location>
        <position position="305"/>
    </location>
</feature>
<accession>A0A7X9FRU6</accession>
<dbReference type="Gene3D" id="3.30.2350.10">
    <property type="entry name" value="Pseudouridine synthase"/>
    <property type="match status" value="1"/>
</dbReference>
<dbReference type="InterPro" id="IPR020103">
    <property type="entry name" value="PsdUridine_synth_cat_dom_sf"/>
</dbReference>
<gene>
    <name evidence="3" type="ORF">GYA55_08370</name>
</gene>
<protein>
    <submittedName>
        <fullName evidence="3">RluA family pseudouridine synthase</fullName>
    </submittedName>
</protein>
<dbReference type="PANTHER" id="PTHR21600:SF87">
    <property type="entry name" value="RNA PSEUDOURIDYLATE SYNTHASE DOMAIN-CONTAINING PROTEIN 1"/>
    <property type="match status" value="1"/>
</dbReference>
<proteinExistence type="inferred from homology"/>
<evidence type="ECO:0000259" key="2">
    <source>
        <dbReference type="Pfam" id="PF00849"/>
    </source>
</evidence>
<evidence type="ECO:0000313" key="4">
    <source>
        <dbReference type="Proteomes" id="UP000524246"/>
    </source>
</evidence>
<dbReference type="AlphaFoldDB" id="A0A7X9FRU6"/>
<organism evidence="3 4">
    <name type="scientific">SAR324 cluster bacterium</name>
    <dbReference type="NCBI Taxonomy" id="2024889"/>
    <lineage>
        <taxon>Bacteria</taxon>
        <taxon>Deltaproteobacteria</taxon>
        <taxon>SAR324 cluster</taxon>
    </lineage>
</organism>
<comment type="caution">
    <text evidence="3">The sequence shown here is derived from an EMBL/GenBank/DDBJ whole genome shotgun (WGS) entry which is preliminary data.</text>
</comment>
<dbReference type="EMBL" id="JAAZON010000371">
    <property type="protein sequence ID" value="NMC63170.1"/>
    <property type="molecule type" value="Genomic_DNA"/>
</dbReference>
<evidence type="ECO:0000256" key="1">
    <source>
        <dbReference type="ARBA" id="ARBA00010876"/>
    </source>
</evidence>
<dbReference type="InterPro" id="IPR050188">
    <property type="entry name" value="RluA_PseudoU_synthase"/>
</dbReference>
<dbReference type="GO" id="GO:0009982">
    <property type="term" value="F:pseudouridine synthase activity"/>
    <property type="evidence" value="ECO:0007669"/>
    <property type="project" value="InterPro"/>
</dbReference>
<dbReference type="PANTHER" id="PTHR21600">
    <property type="entry name" value="MITOCHONDRIAL RNA PSEUDOURIDINE SYNTHASE"/>
    <property type="match status" value="1"/>
</dbReference>
<dbReference type="GO" id="GO:0140098">
    <property type="term" value="F:catalytic activity, acting on RNA"/>
    <property type="evidence" value="ECO:0007669"/>
    <property type="project" value="UniProtKB-ARBA"/>
</dbReference>
<sequence length="305" mass="35576">MADLERLKSALSSIHWNFEFYEKSIDPWRLIPLLEATFPSINPETWKDRLDWGGVYVNGRMKTHDIELPCPCQLEYFEPKYNFEERFKAYPEFSKSWVLHEDEDLIVVFKPVGLPCLPSREQRHLHLKGFIENYLKQRVHMPSRLDTATSGILIMSKSARMNKAIQQAFEFRRVSKYYLFETASIPDWNQRLVNESIGKDREHPILRKTNGENAKEAKTLFETVCFSSVTDDKGKLHDTILIMAKPLTGRTHQIRTHCSHIGIPIIGDNFYGGLNSSSFHLISYKLEFFHPFEKRLVTVGLPEQL</sequence>
<evidence type="ECO:0000313" key="3">
    <source>
        <dbReference type="EMBL" id="NMC63170.1"/>
    </source>
</evidence>